<keyword evidence="5" id="KW-1185">Reference proteome</keyword>
<reference evidence="4 5" key="1">
    <citation type="submission" date="2018-05" db="EMBL/GenBank/DDBJ databases">
        <title>Genomic Encyclopedia of Archaeal and Bacterial Type Strains, Phase II (KMG-II): from individual species to whole genera.</title>
        <authorList>
            <person name="Goeker M."/>
        </authorList>
    </citation>
    <scope>NUCLEOTIDE SEQUENCE [LARGE SCALE GENOMIC DNA]</scope>
    <source>
        <strain evidence="4 5">DSM 45184</strain>
    </source>
</reference>
<feature type="chain" id="PRO_5016314919" evidence="3">
    <location>
        <begin position="28"/>
        <end position="426"/>
    </location>
</feature>
<dbReference type="GO" id="GO:0017057">
    <property type="term" value="F:6-phosphogluconolactonase activity"/>
    <property type="evidence" value="ECO:0007669"/>
    <property type="project" value="TreeGrafter"/>
</dbReference>
<dbReference type="Pfam" id="PF10282">
    <property type="entry name" value="Lactonase"/>
    <property type="match status" value="1"/>
</dbReference>
<dbReference type="RefSeq" id="WP_203896646.1">
    <property type="nucleotide sequence ID" value="NZ_QGGR01000047.1"/>
</dbReference>
<dbReference type="Proteomes" id="UP000245697">
    <property type="component" value="Unassembled WGS sequence"/>
</dbReference>
<feature type="region of interest" description="Disordered" evidence="2">
    <location>
        <begin position="74"/>
        <end position="96"/>
    </location>
</feature>
<feature type="signal peptide" evidence="3">
    <location>
        <begin position="1"/>
        <end position="27"/>
    </location>
</feature>
<evidence type="ECO:0000256" key="1">
    <source>
        <dbReference type="ARBA" id="ARBA00005564"/>
    </source>
</evidence>
<dbReference type="EMBL" id="QGGR01000047">
    <property type="protein sequence ID" value="PWK29088.1"/>
    <property type="molecule type" value="Genomic_DNA"/>
</dbReference>
<accession>A0A316EH95</accession>
<dbReference type="GO" id="GO:0016853">
    <property type="term" value="F:isomerase activity"/>
    <property type="evidence" value="ECO:0007669"/>
    <property type="project" value="UniProtKB-KW"/>
</dbReference>
<name>A0A316EH95_9ACTN</name>
<evidence type="ECO:0000256" key="3">
    <source>
        <dbReference type="SAM" id="SignalP"/>
    </source>
</evidence>
<evidence type="ECO:0000313" key="5">
    <source>
        <dbReference type="Proteomes" id="UP000245697"/>
    </source>
</evidence>
<gene>
    <name evidence="4" type="ORF">BC793_1472</name>
</gene>
<evidence type="ECO:0000313" key="4">
    <source>
        <dbReference type="EMBL" id="PWK29088.1"/>
    </source>
</evidence>
<dbReference type="InterPro" id="IPR019405">
    <property type="entry name" value="Lactonase_7-beta_prop"/>
</dbReference>
<dbReference type="PANTHER" id="PTHR30344:SF1">
    <property type="entry name" value="6-PHOSPHOGLUCONOLACTONASE"/>
    <property type="match status" value="1"/>
</dbReference>
<dbReference type="SUPFAM" id="SSF75011">
    <property type="entry name" value="3-carboxy-cis,cis-mucoante lactonizing enzyme"/>
    <property type="match status" value="1"/>
</dbReference>
<dbReference type="Gene3D" id="2.130.10.10">
    <property type="entry name" value="YVTN repeat-like/Quinoprotein amine dehydrogenase"/>
    <property type="match status" value="3"/>
</dbReference>
<evidence type="ECO:0000256" key="2">
    <source>
        <dbReference type="SAM" id="MobiDB-lite"/>
    </source>
</evidence>
<dbReference type="InterPro" id="IPR050282">
    <property type="entry name" value="Cycloisomerase_2"/>
</dbReference>
<dbReference type="InterPro" id="IPR015943">
    <property type="entry name" value="WD40/YVTN_repeat-like_dom_sf"/>
</dbReference>
<keyword evidence="4" id="KW-0413">Isomerase</keyword>
<proteinExistence type="inferred from homology"/>
<comment type="caution">
    <text evidence="4">The sequence shown here is derived from an EMBL/GenBank/DDBJ whole genome shotgun (WGS) entry which is preliminary data.</text>
</comment>
<sequence length="426" mass="43643">MRRRAGIGMAVGLLLTAGAVSTGIASAHENPAGKQSPAARGGEAKGRDGMVFVQTNDPEHNSVLAFRRAADGKLTPAGEFPTGGRGGAQKDNPFDPLASQESLVFDRRNNVMIAVNAGSNSVTTFRVRDGRLTHPRTVASGGDFPVSIAVSGRTVYVLNAGRDTNVTGFRLGPHGLRPLAGSTRKLGITNAAVPLFTDSPPQVGFSPDGRHLVVTTKSRNTIEVFAVSHDGMLSAKPVTTTSAGDVPFSFVFDRAGHLLVTEAAKSGVTSYTLRKNGTLDVITPSVESGQQVLCWIARAGRFFYGTNPGSSTISLYTVDGKGKVSLGGKDGVIAAAGGPEAIAEVAAAAAAAAEDPDAAPAEAPGAGPIDLAATADGTLLYVQNTLAGTIEGFRVGPNGDLTLVETESHGLPVFADGSGMEGLVVW</sequence>
<keyword evidence="3" id="KW-0732">Signal</keyword>
<comment type="similarity">
    <text evidence="1">Belongs to the cycloisomerase 2 family.</text>
</comment>
<protein>
    <submittedName>
        <fullName evidence="4">6-phosphogluconolactonase (Cycloisomerase 2 family)</fullName>
    </submittedName>
</protein>
<organism evidence="4 5">
    <name type="scientific">Actinoplanes xinjiangensis</name>
    <dbReference type="NCBI Taxonomy" id="512350"/>
    <lineage>
        <taxon>Bacteria</taxon>
        <taxon>Bacillati</taxon>
        <taxon>Actinomycetota</taxon>
        <taxon>Actinomycetes</taxon>
        <taxon>Micromonosporales</taxon>
        <taxon>Micromonosporaceae</taxon>
        <taxon>Actinoplanes</taxon>
    </lineage>
</organism>
<dbReference type="AlphaFoldDB" id="A0A316EH95"/>
<dbReference type="PANTHER" id="PTHR30344">
    <property type="entry name" value="6-PHOSPHOGLUCONOLACTONASE-RELATED"/>
    <property type="match status" value="1"/>
</dbReference>